<feature type="compositionally biased region" description="Low complexity" evidence="2">
    <location>
        <begin position="988"/>
        <end position="1008"/>
    </location>
</feature>
<feature type="compositionally biased region" description="Polar residues" evidence="2">
    <location>
        <begin position="730"/>
        <end position="747"/>
    </location>
</feature>
<feature type="compositionally biased region" description="Polar residues" evidence="2">
    <location>
        <begin position="962"/>
        <end position="971"/>
    </location>
</feature>
<dbReference type="InterPro" id="IPR019448">
    <property type="entry name" value="NT-C2"/>
</dbReference>
<evidence type="ECO:0000313" key="5">
    <source>
        <dbReference type="Proteomes" id="UP000179807"/>
    </source>
</evidence>
<dbReference type="EMBL" id="MLAK01000046">
    <property type="protein sequence ID" value="OHT17017.1"/>
    <property type="molecule type" value="Genomic_DNA"/>
</dbReference>
<comment type="caution">
    <text evidence="4">The sequence shown here is derived from an EMBL/GenBank/DDBJ whole genome shotgun (WGS) entry which is preliminary data.</text>
</comment>
<evidence type="ECO:0000256" key="2">
    <source>
        <dbReference type="SAM" id="MobiDB-lite"/>
    </source>
</evidence>
<dbReference type="VEuPathDB" id="TrichDB:TRFO_12707"/>
<feature type="region of interest" description="Disordered" evidence="2">
    <location>
        <begin position="665"/>
        <end position="695"/>
    </location>
</feature>
<feature type="region of interest" description="Disordered" evidence="2">
    <location>
        <begin position="1071"/>
        <end position="1097"/>
    </location>
</feature>
<feature type="compositionally biased region" description="Low complexity" evidence="2">
    <location>
        <begin position="240"/>
        <end position="258"/>
    </location>
</feature>
<accession>A0A1J4L0H7</accession>
<organism evidence="4 5">
    <name type="scientific">Tritrichomonas foetus</name>
    <dbReference type="NCBI Taxonomy" id="1144522"/>
    <lineage>
        <taxon>Eukaryota</taxon>
        <taxon>Metamonada</taxon>
        <taxon>Parabasalia</taxon>
        <taxon>Tritrichomonadida</taxon>
        <taxon>Tritrichomonadidae</taxon>
        <taxon>Tritrichomonas</taxon>
    </lineage>
</organism>
<keyword evidence="5" id="KW-1185">Reference proteome</keyword>
<keyword evidence="1" id="KW-0175">Coiled coil</keyword>
<dbReference type="PROSITE" id="PS51840">
    <property type="entry name" value="C2_NT"/>
    <property type="match status" value="1"/>
</dbReference>
<evidence type="ECO:0000259" key="3">
    <source>
        <dbReference type="PROSITE" id="PS51840"/>
    </source>
</evidence>
<reference evidence="4" key="1">
    <citation type="submission" date="2016-10" db="EMBL/GenBank/DDBJ databases">
        <authorList>
            <person name="Benchimol M."/>
            <person name="Almeida L.G."/>
            <person name="Vasconcelos A.T."/>
            <person name="Perreira-Neves A."/>
            <person name="Rosa I.A."/>
            <person name="Tasca T."/>
            <person name="Bogo M.R."/>
            <person name="de Souza W."/>
        </authorList>
    </citation>
    <scope>NUCLEOTIDE SEQUENCE [LARGE SCALE GENOMIC DNA]</scope>
    <source>
        <strain evidence="4">K</strain>
    </source>
</reference>
<evidence type="ECO:0000256" key="1">
    <source>
        <dbReference type="SAM" id="Coils"/>
    </source>
</evidence>
<name>A0A1J4L0H7_9EUKA</name>
<proteinExistence type="predicted"/>
<feature type="region of interest" description="Disordered" evidence="2">
    <location>
        <begin position="938"/>
        <end position="1017"/>
    </location>
</feature>
<dbReference type="RefSeq" id="XP_068370153.1">
    <property type="nucleotide sequence ID" value="XM_068496804.1"/>
</dbReference>
<evidence type="ECO:0000313" key="4">
    <source>
        <dbReference type="EMBL" id="OHT17017.1"/>
    </source>
</evidence>
<feature type="compositionally biased region" description="Polar residues" evidence="2">
    <location>
        <begin position="259"/>
        <end position="278"/>
    </location>
</feature>
<feature type="domain" description="C2 NT-type" evidence="3">
    <location>
        <begin position="1"/>
        <end position="168"/>
    </location>
</feature>
<dbReference type="Pfam" id="PF10358">
    <property type="entry name" value="NT-C2"/>
    <property type="match status" value="1"/>
</dbReference>
<feature type="compositionally biased region" description="Polar residues" evidence="2">
    <location>
        <begin position="941"/>
        <end position="954"/>
    </location>
</feature>
<dbReference type="Proteomes" id="UP000179807">
    <property type="component" value="Unassembled WGS sequence"/>
</dbReference>
<dbReference type="OrthoDB" id="10601485at2759"/>
<dbReference type="GeneID" id="94831508"/>
<feature type="coiled-coil region" evidence="1">
    <location>
        <begin position="1130"/>
        <end position="1157"/>
    </location>
</feature>
<feature type="region of interest" description="Disordered" evidence="2">
    <location>
        <begin position="220"/>
        <end position="338"/>
    </location>
</feature>
<sequence length="1491" mass="169037">MSRWKKVECTLKFTINEVDLHRSVPSKYIFIWKRGRSNGQTEICIPNSDNKLLFNADYECPISFFVDTEKDKVRPKKIKFFLKRIITGNNFYENSEYSSILFKSPMSTNQSQIGSNETSSIPFGKVYGKYVLDLSFLFGRKTMTHYIHDMESSRCVAPTFDATFIAYDKEKDYQILNKISDDSSFSLEGETHIDLFEWDASNDEEVENLHFLLTGKRHSKSYKKNRNKTNSKNNNKKTDNTSSKTTATTTTSKTSTSNLNENVLSPNEQKMITNQNQNTEFETEKEKEESSSTSSRDSSEIETESQTTNITQSTSIKKYKQKVNNSNNQNENETDIIVSASEIDLSKLAEEPEPITFEEENNKEEPEVIEAPRKRKKVVVFRESKTDDLIAPKINPVFSSPEKRKRRVTFNLMTKIDEVKVILPNVNHDGNETISLSGNALLDYNNEVGGCVPLNENVRQQVLLGFALRGQSPCPSPATSPGHSPMYSPIGSPHGNGHGFIGRRFDGNVGVSGDVNKNDLIKEQHQKIMEKHSKLMQEQREQMSKLQLGVHQSFKPDFSPTTSAGTSPTVSPKINAALSSMAHQVSDASEEHSSLYANTLKASNSDVKILLEEEQKPSPNSLKEVKSQLSIPTLSPNLPLQLYGGAPIVTSGTLMRRKSLANTDSTQPLVIQVGKSTDNEESGSDIKSTRNKRPSLDFGVIIPPLLSKSRNDSLGSPRMKQITELPQMILPSTDSGSSTPRNNSSVPSARLPASNVESPSNNNTNVGKSLNPSQFPFNKDKEDIIYSSDSGEASDDMSPANEGEEENEKTEVNQQTTSIPEYTPQMIPSEIPPSEQSPPPNPPNLPQGPVVVQMIPSELLPAQPPPPNLLLDPPHDELNLQQRIHQQLQQQQEQQKILQQQEKQRKLSQQMQIEQYQQQQQQRMIQQQDQDRKASLPIQPQHLNNNPLRSSYQPGSPPVPPQYQQQKTTPLINPLHSSLPPPPPKQPLSPQQKHQKYLQQQRMKQQQQTPGAPGFKLGNKMKIGAQTSSATRFVNVNQTNKNSGDDSLKLKLAQASKSQVFNKVSEPVPSISNANVPTKPVRVKSSERTGHRRSSQLRVPVKELPPQIQEQLAGQNIHEVDVEYEYEYEYDEEEIARREEERRLEKHRQEEQKMANNIAYCIHVVVTKQWRTFSNPPKFAEDRNFPGQVFPVFATIIHTKMLTDSVPNDVFTKCVNVFATEFSKIPATRGDLFLTSLCMIILIRTQAKHYQFNRKKCDILLKVFQQAFESTLLILLQRSIEKSERLIEILSSGNFQQIPLLKEFNEIYENNRQTFFYGKCINNFLIHRFTEVIECRILNSIIKKPEKFTFTNAIKWNSFLSAFENDNKISFTILKEAINVMIMIESIAKTPEVYDDVCPHLPITLVQFFITNFKKDKNITNPPKPNVFNKRYKLPKAPKVHDPIPAQKTSLTMDVIQENFFIDNWNDIGIDEANVKMYSFLPNYIKSAANQ</sequence>
<gene>
    <name evidence="4" type="ORF">TRFO_12707</name>
</gene>
<protein>
    <recommendedName>
        <fullName evidence="3">C2 NT-type domain-containing protein</fullName>
    </recommendedName>
</protein>
<feature type="compositionally biased region" description="Low complexity" evidence="2">
    <location>
        <begin position="304"/>
        <end position="331"/>
    </location>
</feature>
<feature type="coiled-coil region" evidence="1">
    <location>
        <begin position="881"/>
        <end position="919"/>
    </location>
</feature>
<feature type="region of interest" description="Disordered" evidence="2">
    <location>
        <begin position="730"/>
        <end position="877"/>
    </location>
</feature>
<feature type="compositionally biased region" description="Polar residues" evidence="2">
    <location>
        <begin position="755"/>
        <end position="776"/>
    </location>
</feature>
<feature type="compositionally biased region" description="Basic residues" evidence="2">
    <location>
        <begin position="220"/>
        <end position="229"/>
    </location>
</feature>
<feature type="compositionally biased region" description="Pro residues" evidence="2">
    <location>
        <begin position="835"/>
        <end position="846"/>
    </location>
</feature>